<name>A0A7C4M2E1_UNCC3</name>
<dbReference type="GO" id="GO:0016491">
    <property type="term" value="F:oxidoreductase activity"/>
    <property type="evidence" value="ECO:0007669"/>
    <property type="project" value="UniProtKB-KW"/>
</dbReference>
<organism evidence="3">
    <name type="scientific">candidate division CPR3 bacterium</name>
    <dbReference type="NCBI Taxonomy" id="2268181"/>
    <lineage>
        <taxon>Bacteria</taxon>
        <taxon>Bacteria division CPR3</taxon>
    </lineage>
</organism>
<dbReference type="Pfam" id="PF02775">
    <property type="entry name" value="TPP_enzyme_C"/>
    <property type="match status" value="1"/>
</dbReference>
<dbReference type="PANTHER" id="PTHR42897:SF2">
    <property type="entry name" value="PYRUVATE SYNTHASE SUBUNIT PORB"/>
    <property type="match status" value="1"/>
</dbReference>
<proteinExistence type="predicted"/>
<dbReference type="AlphaFoldDB" id="A0A7C4M2E1"/>
<evidence type="ECO:0000256" key="1">
    <source>
        <dbReference type="ARBA" id="ARBA00023002"/>
    </source>
</evidence>
<reference evidence="3" key="1">
    <citation type="journal article" date="2020" name="mSystems">
        <title>Genome- and Community-Level Interaction Insights into Carbon Utilization and Element Cycling Functions of Hydrothermarchaeota in Hydrothermal Sediment.</title>
        <authorList>
            <person name="Zhou Z."/>
            <person name="Liu Y."/>
            <person name="Xu W."/>
            <person name="Pan J."/>
            <person name="Luo Z.H."/>
            <person name="Li M."/>
        </authorList>
    </citation>
    <scope>NUCLEOTIDE SEQUENCE [LARGE SCALE GENOMIC DNA]</scope>
    <source>
        <strain evidence="3">SpSt-579</strain>
    </source>
</reference>
<dbReference type="InterPro" id="IPR029061">
    <property type="entry name" value="THDP-binding"/>
</dbReference>
<evidence type="ECO:0000259" key="2">
    <source>
        <dbReference type="Pfam" id="PF02775"/>
    </source>
</evidence>
<gene>
    <name evidence="3" type="ORF">ENT43_00345</name>
</gene>
<dbReference type="GO" id="GO:0030976">
    <property type="term" value="F:thiamine pyrophosphate binding"/>
    <property type="evidence" value="ECO:0007669"/>
    <property type="project" value="InterPro"/>
</dbReference>
<keyword evidence="3" id="KW-0670">Pyruvate</keyword>
<dbReference type="EMBL" id="DSYQ01000001">
    <property type="protein sequence ID" value="HGT70693.1"/>
    <property type="molecule type" value="Genomic_DNA"/>
</dbReference>
<comment type="caution">
    <text evidence="3">The sequence shown here is derived from an EMBL/GenBank/DDBJ whole genome shotgun (WGS) entry which is preliminary data.</text>
</comment>
<dbReference type="InterPro" id="IPR051479">
    <property type="entry name" value="PorB-like"/>
</dbReference>
<dbReference type="PANTHER" id="PTHR42897">
    <property type="entry name" value="PYRUVATE SYNTHASE SUBUNIT PORB"/>
    <property type="match status" value="1"/>
</dbReference>
<dbReference type="Gene3D" id="3.40.50.970">
    <property type="match status" value="1"/>
</dbReference>
<dbReference type="SUPFAM" id="SSF52518">
    <property type="entry name" value="Thiamin diphosphate-binding fold (THDP-binding)"/>
    <property type="match status" value="1"/>
</dbReference>
<accession>A0A7C4M2E1</accession>
<sequence>MSKNKYKNQNLLLPGHTACSGCGQNLAARHVINTLGPNTIVVNATGCLEVTTTKYSESAWGVPYIHSLFENPAAVATGVLAAFKYKSQITNNKPQTNSKSQIQKINPTNLANPTTPTNPNVVVFAGDGSTFDIGFGLLAGMFERGDDVLYVCFDNEGYQNTGAQASGASTIGSKTTTTPVGKNSIGSDLMKKNMVAFAVSQGARYVATSTIAYPKDIENKVKESMKYKGPKYIQILVPCIPGWGTEPKDTVHIARLAATTGLYPILEIVDGDVTKVLKVSAQRPKIEEYLKLQGRYKHLFKTKEGAEAIKKLQKICDANIEVYGLCPTCEEHQILMQYKK</sequence>
<keyword evidence="1" id="KW-0560">Oxidoreductase</keyword>
<dbReference type="InterPro" id="IPR011766">
    <property type="entry name" value="TPP_enzyme_TPP-bd"/>
</dbReference>
<feature type="domain" description="Thiamine pyrophosphate enzyme TPP-binding" evidence="2">
    <location>
        <begin position="118"/>
        <end position="235"/>
    </location>
</feature>
<evidence type="ECO:0000313" key="3">
    <source>
        <dbReference type="EMBL" id="HGT70693.1"/>
    </source>
</evidence>
<protein>
    <submittedName>
        <fullName evidence="3">Pyruvate ferredoxin oxidoreductase</fullName>
    </submittedName>
</protein>